<comment type="function">
    <text evidence="5">Forms part of the polypeptide exit tunnel.</text>
</comment>
<dbReference type="Proteomes" id="UP000663929">
    <property type="component" value="Chromosome"/>
</dbReference>
<evidence type="ECO:0000256" key="4">
    <source>
        <dbReference type="ARBA" id="ARBA00035244"/>
    </source>
</evidence>
<dbReference type="KEGG" id="scor:J3U87_19885"/>
<comment type="function">
    <text evidence="5">One of the primary rRNA binding proteins, this protein initially binds near the 5'-end of the 23S rRNA. It is important during the early stages of 50S assembly. It makes multiple contacts with different domains of the 23S rRNA in the assembled 50S subunit and ribosome.</text>
</comment>
<gene>
    <name evidence="5 6" type="primary">rplD</name>
    <name evidence="6" type="ORF">J3U87_19885</name>
</gene>
<organism evidence="6 7">
    <name type="scientific">Sulfidibacter corallicola</name>
    <dbReference type="NCBI Taxonomy" id="2818388"/>
    <lineage>
        <taxon>Bacteria</taxon>
        <taxon>Pseudomonadati</taxon>
        <taxon>Acidobacteriota</taxon>
        <taxon>Holophagae</taxon>
        <taxon>Acanthopleuribacterales</taxon>
        <taxon>Acanthopleuribacteraceae</taxon>
        <taxon>Sulfidibacter</taxon>
    </lineage>
</organism>
<evidence type="ECO:0000256" key="5">
    <source>
        <dbReference type="HAMAP-Rule" id="MF_01328"/>
    </source>
</evidence>
<keyword evidence="2 5" id="KW-0689">Ribosomal protein</keyword>
<keyword evidence="5" id="KW-0694">RNA-binding</keyword>
<comment type="similarity">
    <text evidence="1 5">Belongs to the universal ribosomal protein uL4 family.</text>
</comment>
<dbReference type="PANTHER" id="PTHR10746:SF6">
    <property type="entry name" value="LARGE RIBOSOMAL SUBUNIT PROTEIN UL4M"/>
    <property type="match status" value="1"/>
</dbReference>
<dbReference type="GO" id="GO:0003735">
    <property type="term" value="F:structural constituent of ribosome"/>
    <property type="evidence" value="ECO:0007669"/>
    <property type="project" value="InterPro"/>
</dbReference>
<dbReference type="InterPro" id="IPR002136">
    <property type="entry name" value="Ribosomal_uL4"/>
</dbReference>
<dbReference type="SUPFAM" id="SSF52166">
    <property type="entry name" value="Ribosomal protein L4"/>
    <property type="match status" value="1"/>
</dbReference>
<reference evidence="6" key="1">
    <citation type="submission" date="2021-03" db="EMBL/GenBank/DDBJ databases">
        <title>Acanthopleuribacteraceae sp. M133.</title>
        <authorList>
            <person name="Wang G."/>
        </authorList>
    </citation>
    <scope>NUCLEOTIDE SEQUENCE</scope>
    <source>
        <strain evidence="6">M133</strain>
    </source>
</reference>
<dbReference type="EMBL" id="CP071793">
    <property type="protein sequence ID" value="QTD47853.1"/>
    <property type="molecule type" value="Genomic_DNA"/>
</dbReference>
<protein>
    <recommendedName>
        <fullName evidence="4 5">Large ribosomal subunit protein uL4</fullName>
    </recommendedName>
</protein>
<evidence type="ECO:0000256" key="1">
    <source>
        <dbReference type="ARBA" id="ARBA00010528"/>
    </source>
</evidence>
<dbReference type="GO" id="GO:0006412">
    <property type="term" value="P:translation"/>
    <property type="evidence" value="ECO:0007669"/>
    <property type="project" value="UniProtKB-UniRule"/>
</dbReference>
<dbReference type="HAMAP" id="MF_01328_B">
    <property type="entry name" value="Ribosomal_uL4_B"/>
    <property type="match status" value="1"/>
</dbReference>
<keyword evidence="5" id="KW-0699">rRNA-binding</keyword>
<dbReference type="AlphaFoldDB" id="A0A8A4TDY6"/>
<dbReference type="NCBIfam" id="TIGR03953">
    <property type="entry name" value="rplD_bact"/>
    <property type="match status" value="1"/>
</dbReference>
<evidence type="ECO:0000313" key="7">
    <source>
        <dbReference type="Proteomes" id="UP000663929"/>
    </source>
</evidence>
<evidence type="ECO:0000256" key="3">
    <source>
        <dbReference type="ARBA" id="ARBA00023274"/>
    </source>
</evidence>
<dbReference type="GO" id="GO:0019843">
    <property type="term" value="F:rRNA binding"/>
    <property type="evidence" value="ECO:0007669"/>
    <property type="project" value="UniProtKB-UniRule"/>
</dbReference>
<dbReference type="Gene3D" id="3.40.1370.10">
    <property type="match status" value="1"/>
</dbReference>
<evidence type="ECO:0000313" key="6">
    <source>
        <dbReference type="EMBL" id="QTD47853.1"/>
    </source>
</evidence>
<dbReference type="PANTHER" id="PTHR10746">
    <property type="entry name" value="50S RIBOSOMAL PROTEIN L4"/>
    <property type="match status" value="1"/>
</dbReference>
<comment type="subunit">
    <text evidence="5">Part of the 50S ribosomal subunit.</text>
</comment>
<dbReference type="RefSeq" id="WP_237377520.1">
    <property type="nucleotide sequence ID" value="NZ_CP071793.1"/>
</dbReference>
<dbReference type="InterPro" id="IPR023574">
    <property type="entry name" value="Ribosomal_uL4_dom_sf"/>
</dbReference>
<evidence type="ECO:0000256" key="2">
    <source>
        <dbReference type="ARBA" id="ARBA00022980"/>
    </source>
</evidence>
<keyword evidence="3 5" id="KW-0687">Ribonucleoprotein</keyword>
<dbReference type="InterPro" id="IPR013005">
    <property type="entry name" value="Ribosomal_uL4-like"/>
</dbReference>
<accession>A0A8A4TDY6</accession>
<keyword evidence="7" id="KW-1185">Reference proteome</keyword>
<sequence length="208" mass="22864">MPKAQVFSLKNEQVGELDLVDEVFAAPLNRHLIWEAVNHYLAKGRAGTAKTKVRSEVAGSGRKLWKQKGTGRARVGEIRTPKWRGGGTVHGPRPRSYDYAFPKKKRRGALASALSDKLANGGMKIVDDWSLESHKTKSLVGVIKGLGQDGKVLVVDTQGNDNLERASNNLPTVKHLTSLALNIHDLLKYDSLVISKEAVLQLQEVLKK</sequence>
<dbReference type="GO" id="GO:1990904">
    <property type="term" value="C:ribonucleoprotein complex"/>
    <property type="evidence" value="ECO:0007669"/>
    <property type="project" value="UniProtKB-KW"/>
</dbReference>
<dbReference type="GO" id="GO:0005840">
    <property type="term" value="C:ribosome"/>
    <property type="evidence" value="ECO:0007669"/>
    <property type="project" value="UniProtKB-KW"/>
</dbReference>
<proteinExistence type="inferred from homology"/>
<name>A0A8A4TDY6_SULCO</name>
<dbReference type="Pfam" id="PF00573">
    <property type="entry name" value="Ribosomal_L4"/>
    <property type="match status" value="1"/>
</dbReference>